<organism evidence="1 2">
    <name type="scientific">Eumeta variegata</name>
    <name type="common">Bagworm moth</name>
    <name type="synonym">Eumeta japonica</name>
    <dbReference type="NCBI Taxonomy" id="151549"/>
    <lineage>
        <taxon>Eukaryota</taxon>
        <taxon>Metazoa</taxon>
        <taxon>Ecdysozoa</taxon>
        <taxon>Arthropoda</taxon>
        <taxon>Hexapoda</taxon>
        <taxon>Insecta</taxon>
        <taxon>Pterygota</taxon>
        <taxon>Neoptera</taxon>
        <taxon>Endopterygota</taxon>
        <taxon>Lepidoptera</taxon>
        <taxon>Glossata</taxon>
        <taxon>Ditrysia</taxon>
        <taxon>Tineoidea</taxon>
        <taxon>Psychidae</taxon>
        <taxon>Oiketicinae</taxon>
        <taxon>Eumeta</taxon>
    </lineage>
</organism>
<gene>
    <name evidence="1" type="ORF">EVAR_19788_1</name>
</gene>
<dbReference type="EMBL" id="BGZK01000211">
    <property type="protein sequence ID" value="GBP28746.1"/>
    <property type="molecule type" value="Genomic_DNA"/>
</dbReference>
<keyword evidence="2" id="KW-1185">Reference proteome</keyword>
<sequence length="316" mass="34413">MLQIECTVQSVASEINGTLWPGCGYPTKDPNDHTLSRGSEVATRNDKWGPGRRKGKWKGLLRRVQALYKSRARVRLGHFSRRGKTSVNPCSAVSLKTRCKAGRDNKHHYLYAAICQRAGRAAPAQGLACTLGESGWASSPVHTSSSRGDIDALVNGVPPRKPALRILFTVASSYGFLRCVDKMIGRRFDDQTYLLQHELHMWRSEYNRDGCTDSATLMLTCAGAGRRTYMLPHARASSRRGYNPGGSCGGGPLYGNPVRSLALAGSALLFGRRRFGDFSGEGVGRSATSRVSVRCSGGIHMGPDQRCRTYGERCAG</sequence>
<proteinExistence type="predicted"/>
<evidence type="ECO:0000313" key="1">
    <source>
        <dbReference type="EMBL" id="GBP28746.1"/>
    </source>
</evidence>
<evidence type="ECO:0000313" key="2">
    <source>
        <dbReference type="Proteomes" id="UP000299102"/>
    </source>
</evidence>
<dbReference type="Proteomes" id="UP000299102">
    <property type="component" value="Unassembled WGS sequence"/>
</dbReference>
<name>A0A4C1URZ3_EUMVA</name>
<accession>A0A4C1URZ3</accession>
<comment type="caution">
    <text evidence="1">The sequence shown here is derived from an EMBL/GenBank/DDBJ whole genome shotgun (WGS) entry which is preliminary data.</text>
</comment>
<reference evidence="1 2" key="1">
    <citation type="journal article" date="2019" name="Commun. Biol.">
        <title>The bagworm genome reveals a unique fibroin gene that provides high tensile strength.</title>
        <authorList>
            <person name="Kono N."/>
            <person name="Nakamura H."/>
            <person name="Ohtoshi R."/>
            <person name="Tomita M."/>
            <person name="Numata K."/>
            <person name="Arakawa K."/>
        </authorList>
    </citation>
    <scope>NUCLEOTIDE SEQUENCE [LARGE SCALE GENOMIC DNA]</scope>
</reference>
<protein>
    <submittedName>
        <fullName evidence="1">Uncharacterized protein</fullName>
    </submittedName>
</protein>
<dbReference type="AlphaFoldDB" id="A0A4C1URZ3"/>